<proteinExistence type="predicted"/>
<feature type="transmembrane region" description="Helical" evidence="1">
    <location>
        <begin position="243"/>
        <end position="260"/>
    </location>
</feature>
<evidence type="ECO:0000313" key="4">
    <source>
        <dbReference type="Proteomes" id="UP000186110"/>
    </source>
</evidence>
<dbReference type="InterPro" id="IPR029044">
    <property type="entry name" value="Nucleotide-diphossugar_trans"/>
</dbReference>
<dbReference type="CDD" id="cd00761">
    <property type="entry name" value="Glyco_tranf_GTA_type"/>
    <property type="match status" value="1"/>
</dbReference>
<name>A0A1P8KDX2_9BURK</name>
<reference evidence="3 4" key="1">
    <citation type="submission" date="2017-01" db="EMBL/GenBank/DDBJ databases">
        <authorList>
            <person name="Mah S.A."/>
            <person name="Swanson W.J."/>
            <person name="Moy G.W."/>
            <person name="Vacquier V.D."/>
        </authorList>
    </citation>
    <scope>NUCLEOTIDE SEQUENCE [LARGE SCALE GENOMIC DNA]</scope>
    <source>
        <strain evidence="3 4">DSM 22694</strain>
    </source>
</reference>
<dbReference type="EMBL" id="CP019239">
    <property type="protein sequence ID" value="APW44166.1"/>
    <property type="molecule type" value="Genomic_DNA"/>
</dbReference>
<gene>
    <name evidence="3" type="ORF">RS694_17625</name>
</gene>
<dbReference type="KEGG" id="rsb:RS694_17625"/>
<evidence type="ECO:0000259" key="2">
    <source>
        <dbReference type="Pfam" id="PF00535"/>
    </source>
</evidence>
<keyword evidence="1" id="KW-0812">Transmembrane</keyword>
<dbReference type="PANTHER" id="PTHR43685">
    <property type="entry name" value="GLYCOSYLTRANSFERASE"/>
    <property type="match status" value="1"/>
</dbReference>
<dbReference type="Pfam" id="PF00535">
    <property type="entry name" value="Glycos_transf_2"/>
    <property type="match status" value="1"/>
</dbReference>
<dbReference type="Proteomes" id="UP000186110">
    <property type="component" value="Chromosome"/>
</dbReference>
<sequence>MISLPHINFAPISVVVPCYQCSGTIRRAIDSVLAQTLLPQELILIDDASKDSTWEILQELAMQYPRWIKIFQLDKNQGAASARNAGWARASQPYIAFLDSDDSWCPEKINIQFGYMQSHPSVGLSGHRYGWSNDDDGWNAKVGVFKASPISAMTLLLKSYFPTPSVMLKSDLPIRFRESQRHSEDALLWQQLALAGVEIVRLEISMARLHKAPYGDGGLSAQLWAMECAELSNFRIHYQNEKIGLLLWFLLVALSLAKFAKRLLVHALRKLM</sequence>
<dbReference type="AlphaFoldDB" id="A0A1P8KDX2"/>
<feature type="domain" description="Glycosyltransferase 2-like" evidence="2">
    <location>
        <begin position="13"/>
        <end position="140"/>
    </location>
</feature>
<protein>
    <recommendedName>
        <fullName evidence="2">Glycosyltransferase 2-like domain-containing protein</fullName>
    </recommendedName>
</protein>
<dbReference type="SUPFAM" id="SSF53448">
    <property type="entry name" value="Nucleotide-diphospho-sugar transferases"/>
    <property type="match status" value="1"/>
</dbReference>
<evidence type="ECO:0000256" key="1">
    <source>
        <dbReference type="SAM" id="Phobius"/>
    </source>
</evidence>
<dbReference type="STRING" id="1484693.RS694_17625"/>
<dbReference type="PANTHER" id="PTHR43685:SF2">
    <property type="entry name" value="GLYCOSYLTRANSFERASE 2-LIKE DOMAIN-CONTAINING PROTEIN"/>
    <property type="match status" value="1"/>
</dbReference>
<accession>A0A1P8KDX2</accession>
<keyword evidence="1" id="KW-1133">Transmembrane helix</keyword>
<dbReference type="Gene3D" id="3.90.550.10">
    <property type="entry name" value="Spore Coat Polysaccharide Biosynthesis Protein SpsA, Chain A"/>
    <property type="match status" value="1"/>
</dbReference>
<organism evidence="3 4">
    <name type="scientific">Rhodoferax saidenbachensis</name>
    <dbReference type="NCBI Taxonomy" id="1484693"/>
    <lineage>
        <taxon>Bacteria</taxon>
        <taxon>Pseudomonadati</taxon>
        <taxon>Pseudomonadota</taxon>
        <taxon>Betaproteobacteria</taxon>
        <taxon>Burkholderiales</taxon>
        <taxon>Comamonadaceae</taxon>
        <taxon>Rhodoferax</taxon>
    </lineage>
</organism>
<keyword evidence="4" id="KW-1185">Reference proteome</keyword>
<dbReference type="InterPro" id="IPR001173">
    <property type="entry name" value="Glyco_trans_2-like"/>
</dbReference>
<keyword evidence="1" id="KW-0472">Membrane</keyword>
<dbReference type="RefSeq" id="WP_076069867.1">
    <property type="nucleotide sequence ID" value="NZ_CP019239.1"/>
</dbReference>
<evidence type="ECO:0000313" key="3">
    <source>
        <dbReference type="EMBL" id="APW44166.1"/>
    </source>
</evidence>
<dbReference type="InterPro" id="IPR050834">
    <property type="entry name" value="Glycosyltransf_2"/>
</dbReference>